<keyword evidence="2" id="KW-1185">Reference proteome</keyword>
<evidence type="ECO:0000313" key="2">
    <source>
        <dbReference type="Proteomes" id="UP000470876"/>
    </source>
</evidence>
<gene>
    <name evidence="1" type="ORF">GV794_29145</name>
</gene>
<accession>A0ABX0CT47</accession>
<sequence length="73" mass="7376">MPSNSRATASGVRRTCSSNSLISVSAGARGVSTGAAGELVALRRAHGIDDLPGLVHIVAEIDPERTAIAHDGV</sequence>
<dbReference type="Proteomes" id="UP000470876">
    <property type="component" value="Unassembled WGS sequence"/>
</dbReference>
<comment type="caution">
    <text evidence="1">The sequence shown here is derived from an EMBL/GenBank/DDBJ whole genome shotgun (WGS) entry which is preliminary data.</text>
</comment>
<protein>
    <submittedName>
        <fullName evidence="1">Uncharacterized protein</fullName>
    </submittedName>
</protein>
<evidence type="ECO:0000313" key="1">
    <source>
        <dbReference type="EMBL" id="NEW59650.1"/>
    </source>
</evidence>
<feature type="non-terminal residue" evidence="1">
    <location>
        <position position="73"/>
    </location>
</feature>
<organism evidence="1 2">
    <name type="scientific">Nocardia cyriacigeorgica</name>
    <dbReference type="NCBI Taxonomy" id="135487"/>
    <lineage>
        <taxon>Bacteria</taxon>
        <taxon>Bacillati</taxon>
        <taxon>Actinomycetota</taxon>
        <taxon>Actinomycetes</taxon>
        <taxon>Mycobacteriales</taxon>
        <taxon>Nocardiaceae</taxon>
        <taxon>Nocardia</taxon>
    </lineage>
</organism>
<dbReference type="EMBL" id="JAAGUX010000227">
    <property type="protein sequence ID" value="NEW59650.1"/>
    <property type="molecule type" value="Genomic_DNA"/>
</dbReference>
<reference evidence="1 2" key="1">
    <citation type="submission" date="2020-01" db="EMBL/GenBank/DDBJ databases">
        <title>Genetics and antimicrobial susceptibilities of Nocardia species isolated from the soil; a comparison with species isolated from humans.</title>
        <authorList>
            <person name="Carrasco G."/>
            <person name="Monzon S."/>
            <person name="Sansegundo M."/>
            <person name="Garcia E."/>
            <person name="Garrido N."/>
            <person name="Medina M.J."/>
            <person name="Villalon P."/>
            <person name="Ramirez-Arocha A.C."/>
            <person name="Jimenez P."/>
            <person name="Cuesta I."/>
            <person name="Valdezate S."/>
        </authorList>
    </citation>
    <scope>NUCLEOTIDE SEQUENCE [LARGE SCALE GENOMIC DNA]</scope>
    <source>
        <strain evidence="1 2">CNM20110649</strain>
    </source>
</reference>
<name>A0ABX0CT47_9NOCA</name>
<proteinExistence type="predicted"/>